<dbReference type="Gene3D" id="3.40.50.12370">
    <property type="match status" value="1"/>
</dbReference>
<dbReference type="Pfam" id="PF00582">
    <property type="entry name" value="Usp"/>
    <property type="match status" value="1"/>
</dbReference>
<dbReference type="SUPFAM" id="SSF52402">
    <property type="entry name" value="Adenine nucleotide alpha hydrolases-like"/>
    <property type="match status" value="2"/>
</dbReference>
<evidence type="ECO:0000256" key="1">
    <source>
        <dbReference type="ARBA" id="ARBA00008791"/>
    </source>
</evidence>
<dbReference type="EMBL" id="CP060202">
    <property type="protein sequence ID" value="QNH61152.1"/>
    <property type="molecule type" value="Genomic_DNA"/>
</dbReference>
<keyword evidence="4" id="KW-1185">Reference proteome</keyword>
<gene>
    <name evidence="3" type="ORF">H4317_13360</name>
</gene>
<protein>
    <submittedName>
        <fullName evidence="3">Universal stress protein</fullName>
    </submittedName>
</protein>
<dbReference type="PANTHER" id="PTHR46268">
    <property type="entry name" value="STRESS RESPONSE PROTEIN NHAX"/>
    <property type="match status" value="1"/>
</dbReference>
<evidence type="ECO:0000313" key="4">
    <source>
        <dbReference type="Proteomes" id="UP000515489"/>
    </source>
</evidence>
<proteinExistence type="inferred from homology"/>
<dbReference type="RefSeq" id="WP_185887082.1">
    <property type="nucleotide sequence ID" value="NZ_CP060202.1"/>
</dbReference>
<dbReference type="Proteomes" id="UP000515489">
    <property type="component" value="Chromosome"/>
</dbReference>
<name>A0A7G7W459_9BACT</name>
<reference evidence="3 4" key="1">
    <citation type="submission" date="2020-08" db="EMBL/GenBank/DDBJ databases">
        <title>Hymenobacter sp. S2-20-2 genome sequencing.</title>
        <authorList>
            <person name="Jin L."/>
        </authorList>
    </citation>
    <scope>NUCLEOTIDE SEQUENCE [LARGE SCALE GENOMIC DNA]</scope>
    <source>
        <strain evidence="3 4">S2-20-2</strain>
    </source>
</reference>
<evidence type="ECO:0000259" key="2">
    <source>
        <dbReference type="Pfam" id="PF00582"/>
    </source>
</evidence>
<dbReference type="CDD" id="cd00293">
    <property type="entry name" value="USP-like"/>
    <property type="match status" value="1"/>
</dbReference>
<dbReference type="PANTHER" id="PTHR46268:SF6">
    <property type="entry name" value="UNIVERSAL STRESS PROTEIN UP12"/>
    <property type="match status" value="1"/>
</dbReference>
<organism evidence="3 4">
    <name type="scientific">Hymenobacter sediminicola</name>
    <dbReference type="NCBI Taxonomy" id="2761579"/>
    <lineage>
        <taxon>Bacteria</taxon>
        <taxon>Pseudomonadati</taxon>
        <taxon>Bacteroidota</taxon>
        <taxon>Cytophagia</taxon>
        <taxon>Cytophagales</taxon>
        <taxon>Hymenobacteraceae</taxon>
        <taxon>Hymenobacter</taxon>
    </lineage>
</organism>
<dbReference type="KEGG" id="hsk:H4317_13360"/>
<feature type="domain" description="UspA" evidence="2">
    <location>
        <begin position="6"/>
        <end position="134"/>
    </location>
</feature>
<accession>A0A7G7W459</accession>
<dbReference type="AlphaFoldDB" id="A0A7G7W459"/>
<dbReference type="InterPro" id="IPR006016">
    <property type="entry name" value="UspA"/>
</dbReference>
<sequence>MLTFYVLTDFSIAATNALHHALVLAQQAEAHIRLLHVVPAALSAVAACFDCAKPSEDSNSQRQLQEQVEWANHYVPTSGKVLTGEPRQELAKEMTAKGVIVVGNSNPAKAMHSAQCSTALYLVQNLPLPLLVVPATYRAGQPPHRIVFDMDRKPLRLPRAADVVSELFSYLTASSIPLQLSGGAGAVDELLSHIIPRVVGIHVYASESGPEVSDIANRIHQTGLLAGIAHTIATSRYPAIEEGIRHTAARHRADLLGFVVRQHMYPGPEFLQSVTAGLIAHSRIPVLAIPEK</sequence>
<comment type="similarity">
    <text evidence="1">Belongs to the universal stress protein A family.</text>
</comment>
<evidence type="ECO:0000313" key="3">
    <source>
        <dbReference type="EMBL" id="QNH61152.1"/>
    </source>
</evidence>